<feature type="domain" description="HTH lysR-type" evidence="5">
    <location>
        <begin position="1"/>
        <end position="59"/>
    </location>
</feature>
<keyword evidence="3" id="KW-0238">DNA-binding</keyword>
<dbReference type="SUPFAM" id="SSF53850">
    <property type="entry name" value="Periplasmic binding protein-like II"/>
    <property type="match status" value="1"/>
</dbReference>
<dbReference type="SUPFAM" id="SSF46785">
    <property type="entry name" value="Winged helix' DNA-binding domain"/>
    <property type="match status" value="1"/>
</dbReference>
<dbReference type="RefSeq" id="WP_310765470.1">
    <property type="nucleotide sequence ID" value="NZ_CP134050.1"/>
</dbReference>
<dbReference type="CDD" id="cd05466">
    <property type="entry name" value="PBP2_LTTR_substrate"/>
    <property type="match status" value="1"/>
</dbReference>
<evidence type="ECO:0000313" key="6">
    <source>
        <dbReference type="EMBL" id="WNC13841.1"/>
    </source>
</evidence>
<accession>A0ABY9T1H8</accession>
<dbReference type="PROSITE" id="PS50931">
    <property type="entry name" value="HTH_LYSR"/>
    <property type="match status" value="1"/>
</dbReference>
<dbReference type="Proteomes" id="UP001256827">
    <property type="component" value="Chromosome"/>
</dbReference>
<reference evidence="6 7" key="1">
    <citation type="submission" date="2023-09" db="EMBL/GenBank/DDBJ databases">
        <title>Complete Genome and Methylome dissection of Bacillus brevis NEB573 original source of BbsI restriction endonuclease.</title>
        <authorList>
            <person name="Fomenkov A."/>
            <person name="Roberts R.D."/>
        </authorList>
    </citation>
    <scope>NUCLEOTIDE SEQUENCE [LARGE SCALE GENOMIC DNA]</scope>
    <source>
        <strain evidence="6 7">NEB573</strain>
    </source>
</reference>
<keyword evidence="4" id="KW-0804">Transcription</keyword>
<dbReference type="Pfam" id="PF03466">
    <property type="entry name" value="LysR_substrate"/>
    <property type="match status" value="1"/>
</dbReference>
<comment type="similarity">
    <text evidence="1">Belongs to the LysR transcriptional regulatory family.</text>
</comment>
<gene>
    <name evidence="6" type="ORF">RGB73_24660</name>
</gene>
<dbReference type="Gene3D" id="1.10.10.10">
    <property type="entry name" value="Winged helix-like DNA-binding domain superfamily/Winged helix DNA-binding domain"/>
    <property type="match status" value="1"/>
</dbReference>
<dbReference type="PANTHER" id="PTHR30126:SF40">
    <property type="entry name" value="HTH-TYPE TRANSCRIPTIONAL REGULATOR GLTR"/>
    <property type="match status" value="1"/>
</dbReference>
<dbReference type="PANTHER" id="PTHR30126">
    <property type="entry name" value="HTH-TYPE TRANSCRIPTIONAL REGULATOR"/>
    <property type="match status" value="1"/>
</dbReference>
<dbReference type="InterPro" id="IPR036390">
    <property type="entry name" value="WH_DNA-bd_sf"/>
</dbReference>
<evidence type="ECO:0000256" key="2">
    <source>
        <dbReference type="ARBA" id="ARBA00023015"/>
    </source>
</evidence>
<dbReference type="Gene3D" id="3.40.190.290">
    <property type="match status" value="1"/>
</dbReference>
<evidence type="ECO:0000313" key="7">
    <source>
        <dbReference type="Proteomes" id="UP001256827"/>
    </source>
</evidence>
<dbReference type="Pfam" id="PF00126">
    <property type="entry name" value="HTH_1"/>
    <property type="match status" value="1"/>
</dbReference>
<dbReference type="EMBL" id="CP134050">
    <property type="protein sequence ID" value="WNC13841.1"/>
    <property type="molecule type" value="Genomic_DNA"/>
</dbReference>
<protein>
    <submittedName>
        <fullName evidence="6">LysR family transcriptional regulator</fullName>
    </submittedName>
</protein>
<evidence type="ECO:0000256" key="3">
    <source>
        <dbReference type="ARBA" id="ARBA00023125"/>
    </source>
</evidence>
<evidence type="ECO:0000259" key="5">
    <source>
        <dbReference type="PROSITE" id="PS50931"/>
    </source>
</evidence>
<proteinExistence type="inferred from homology"/>
<sequence length="303" mass="34738">MNMDNIEAFLYAFQLGSFNKAAEALYLTQPSITARIQTLERELEGPLFHRDGGKQIVLTERGKQFLPYAQKILHAYQEISSTLREQPHTENSLTIGCTLLMSTHILPEILPIYRKKYPGVGIRILVGSSAYVMDKVLKKEADFGLVRTVSHPLIESYHLHTDTLRLVVPPQHPFRALPSHKLNWEQVGREPHIVLAHGTIEWLMVQRHYHRNQINPHIMMEVDNFEAAKKMVMRGVGISFLPELCMAEELANGLLHEIRPQPAAQLTRKIEIIHLRDANRELVEFFIHAVKSLDRKTLLSKSV</sequence>
<keyword evidence="7" id="KW-1185">Reference proteome</keyword>
<dbReference type="InterPro" id="IPR000847">
    <property type="entry name" value="LysR_HTH_N"/>
</dbReference>
<name>A0ABY9T1H8_BREBE</name>
<dbReference type="InterPro" id="IPR005119">
    <property type="entry name" value="LysR_subst-bd"/>
</dbReference>
<evidence type="ECO:0000256" key="1">
    <source>
        <dbReference type="ARBA" id="ARBA00009437"/>
    </source>
</evidence>
<keyword evidence="2" id="KW-0805">Transcription regulation</keyword>
<dbReference type="PRINTS" id="PR00039">
    <property type="entry name" value="HTHLYSR"/>
</dbReference>
<organism evidence="6 7">
    <name type="scientific">Brevibacillus brevis</name>
    <name type="common">Bacillus brevis</name>
    <dbReference type="NCBI Taxonomy" id="1393"/>
    <lineage>
        <taxon>Bacteria</taxon>
        <taxon>Bacillati</taxon>
        <taxon>Bacillota</taxon>
        <taxon>Bacilli</taxon>
        <taxon>Bacillales</taxon>
        <taxon>Paenibacillaceae</taxon>
        <taxon>Brevibacillus</taxon>
    </lineage>
</organism>
<dbReference type="InterPro" id="IPR036388">
    <property type="entry name" value="WH-like_DNA-bd_sf"/>
</dbReference>
<evidence type="ECO:0000256" key="4">
    <source>
        <dbReference type="ARBA" id="ARBA00023163"/>
    </source>
</evidence>